<comment type="caution">
    <text evidence="1">The sequence shown here is derived from an EMBL/GenBank/DDBJ whole genome shotgun (WGS) entry which is preliminary data.</text>
</comment>
<protein>
    <submittedName>
        <fullName evidence="1">Uncharacterized protein</fullName>
    </submittedName>
</protein>
<dbReference type="AlphaFoldDB" id="A0ABD3AGD5"/>
<evidence type="ECO:0000313" key="2">
    <source>
        <dbReference type="Proteomes" id="UP001630127"/>
    </source>
</evidence>
<organism evidence="1 2">
    <name type="scientific">Cinchona calisaya</name>
    <dbReference type="NCBI Taxonomy" id="153742"/>
    <lineage>
        <taxon>Eukaryota</taxon>
        <taxon>Viridiplantae</taxon>
        <taxon>Streptophyta</taxon>
        <taxon>Embryophyta</taxon>
        <taxon>Tracheophyta</taxon>
        <taxon>Spermatophyta</taxon>
        <taxon>Magnoliopsida</taxon>
        <taxon>eudicotyledons</taxon>
        <taxon>Gunneridae</taxon>
        <taxon>Pentapetalae</taxon>
        <taxon>asterids</taxon>
        <taxon>lamiids</taxon>
        <taxon>Gentianales</taxon>
        <taxon>Rubiaceae</taxon>
        <taxon>Cinchonoideae</taxon>
        <taxon>Cinchoneae</taxon>
        <taxon>Cinchona</taxon>
    </lineage>
</organism>
<sequence length="176" mass="19871">MIYFLAVEETINLNRVSSIVSKEAFTSTINAANSNSIVLESNMMGSPVVVHQFDLQQSMHEQVMNDSMHNKLEAMNDSMHVVKLPIQNISMHGESLQVDVVKKVSPGFSNQNVVANIRQLGKALCDDQHSRFQKKKKKVIHRDEVIDSLSNLDEVARFPHARERLTGIFKTILKTL</sequence>
<proteinExistence type="predicted"/>
<dbReference type="Proteomes" id="UP001630127">
    <property type="component" value="Unassembled WGS sequence"/>
</dbReference>
<evidence type="ECO:0000313" key="1">
    <source>
        <dbReference type="EMBL" id="KAL3529532.1"/>
    </source>
</evidence>
<reference evidence="1 2" key="1">
    <citation type="submission" date="2024-11" db="EMBL/GenBank/DDBJ databases">
        <title>A near-complete genome assembly of Cinchona calisaya.</title>
        <authorList>
            <person name="Lian D.C."/>
            <person name="Zhao X.W."/>
            <person name="Wei L."/>
        </authorList>
    </citation>
    <scope>NUCLEOTIDE SEQUENCE [LARGE SCALE GENOMIC DNA]</scope>
    <source>
        <tissue evidence="1">Nenye</tissue>
    </source>
</reference>
<dbReference type="EMBL" id="JBJUIK010000004">
    <property type="protein sequence ID" value="KAL3529532.1"/>
    <property type="molecule type" value="Genomic_DNA"/>
</dbReference>
<gene>
    <name evidence="1" type="ORF">ACH5RR_008854</name>
</gene>
<accession>A0ABD3AGD5</accession>
<name>A0ABD3AGD5_9GENT</name>
<keyword evidence="2" id="KW-1185">Reference proteome</keyword>